<name>A0A0K6INM2_9GAMM</name>
<dbReference type="FunFam" id="3.40.30.10:FF:000156">
    <property type="entry name" value="Glutathione S-transferase 1"/>
    <property type="match status" value="1"/>
</dbReference>
<dbReference type="InterPro" id="IPR036282">
    <property type="entry name" value="Glutathione-S-Trfase_C_sf"/>
</dbReference>
<dbReference type="SFLD" id="SFLDG01150">
    <property type="entry name" value="Main.1:_Beta-like"/>
    <property type="match status" value="1"/>
</dbReference>
<evidence type="ECO:0000313" key="7">
    <source>
        <dbReference type="EMBL" id="CUB04693.1"/>
    </source>
</evidence>
<keyword evidence="8" id="KW-1185">Reference proteome</keyword>
<dbReference type="AlphaFoldDB" id="A0A0K6INM2"/>
<dbReference type="PROSITE" id="PS50404">
    <property type="entry name" value="GST_NTER"/>
    <property type="match status" value="1"/>
</dbReference>
<dbReference type="Proteomes" id="UP000182769">
    <property type="component" value="Unassembled WGS sequence"/>
</dbReference>
<dbReference type="CDD" id="cd03046">
    <property type="entry name" value="GST_N_GTT1_like"/>
    <property type="match status" value="1"/>
</dbReference>
<comment type="catalytic activity">
    <reaction evidence="3">
        <text>RX + glutathione = an S-substituted glutathione + a halide anion + H(+)</text>
        <dbReference type="Rhea" id="RHEA:16437"/>
        <dbReference type="ChEBI" id="CHEBI:15378"/>
        <dbReference type="ChEBI" id="CHEBI:16042"/>
        <dbReference type="ChEBI" id="CHEBI:17792"/>
        <dbReference type="ChEBI" id="CHEBI:57925"/>
        <dbReference type="ChEBI" id="CHEBI:90779"/>
        <dbReference type="EC" id="2.5.1.18"/>
    </reaction>
</comment>
<organism evidence="7 8">
    <name type="scientific">Marinomonas fungiae</name>
    <dbReference type="NCBI Taxonomy" id="1137284"/>
    <lineage>
        <taxon>Bacteria</taxon>
        <taxon>Pseudomonadati</taxon>
        <taxon>Pseudomonadota</taxon>
        <taxon>Gammaproteobacteria</taxon>
        <taxon>Oceanospirillales</taxon>
        <taxon>Oceanospirillaceae</taxon>
        <taxon>Marinomonas</taxon>
    </lineage>
</organism>
<evidence type="ECO:0000313" key="8">
    <source>
        <dbReference type="Proteomes" id="UP000182769"/>
    </source>
</evidence>
<dbReference type="SUPFAM" id="SSF47616">
    <property type="entry name" value="GST C-terminal domain-like"/>
    <property type="match status" value="1"/>
</dbReference>
<dbReference type="CDD" id="cd03189">
    <property type="entry name" value="GST_C_GTT1_like"/>
    <property type="match status" value="1"/>
</dbReference>
<dbReference type="GO" id="GO:0004601">
    <property type="term" value="F:peroxidase activity"/>
    <property type="evidence" value="ECO:0007669"/>
    <property type="project" value="UniProtKB-ARBA"/>
</dbReference>
<accession>A0A0K6INM2</accession>
<evidence type="ECO:0000259" key="5">
    <source>
        <dbReference type="PROSITE" id="PS50404"/>
    </source>
</evidence>
<dbReference type="Pfam" id="PF02798">
    <property type="entry name" value="GST_N"/>
    <property type="match status" value="1"/>
</dbReference>
<dbReference type="RefSeq" id="WP_055463602.1">
    <property type="nucleotide sequence ID" value="NZ_CYHG01000008.1"/>
</dbReference>
<sequence>MLVLHHLENSRSQRIAWALELLGLEYDIKTYLRTPEQTAPETLKRIHPLGHAPILQDGDLTIAESGAILEYLADEYDSNQKLKPLSKVERRDYQYWLHFAEGSFMPLLVMMLLFRKIPSQPMPFFVRPVAKTISNKVIESFIDPRLRDVLNLIEDHLRQKHWFAGEHLSGADMQMSFPLLALSSTTSLEDFPHIERWLGNVRKDPAYQRAVAKVGEFQVF</sequence>
<protein>
    <recommendedName>
        <fullName evidence="1">glutathione transferase</fullName>
        <ecNumber evidence="1">2.5.1.18</ecNumber>
    </recommendedName>
</protein>
<dbReference type="Pfam" id="PF00043">
    <property type="entry name" value="GST_C"/>
    <property type="match status" value="1"/>
</dbReference>
<dbReference type="EC" id="2.5.1.18" evidence="1"/>
<evidence type="ECO:0000256" key="4">
    <source>
        <dbReference type="RuleBase" id="RU003494"/>
    </source>
</evidence>
<dbReference type="SFLD" id="SFLDG00358">
    <property type="entry name" value="Main_(cytGST)"/>
    <property type="match status" value="1"/>
</dbReference>
<dbReference type="InterPro" id="IPR004046">
    <property type="entry name" value="GST_C"/>
</dbReference>
<evidence type="ECO:0000256" key="3">
    <source>
        <dbReference type="ARBA" id="ARBA00047960"/>
    </source>
</evidence>
<dbReference type="EMBL" id="CYHG01000008">
    <property type="protein sequence ID" value="CUB04693.1"/>
    <property type="molecule type" value="Genomic_DNA"/>
</dbReference>
<evidence type="ECO:0000256" key="1">
    <source>
        <dbReference type="ARBA" id="ARBA00012452"/>
    </source>
</evidence>
<feature type="domain" description="GST C-terminal" evidence="6">
    <location>
        <begin position="86"/>
        <end position="220"/>
    </location>
</feature>
<dbReference type="Gene3D" id="3.40.30.10">
    <property type="entry name" value="Glutaredoxin"/>
    <property type="match status" value="1"/>
</dbReference>
<evidence type="ECO:0000256" key="2">
    <source>
        <dbReference type="ARBA" id="ARBA00022679"/>
    </source>
</evidence>
<dbReference type="GO" id="GO:0004364">
    <property type="term" value="F:glutathione transferase activity"/>
    <property type="evidence" value="ECO:0007669"/>
    <property type="project" value="UniProtKB-EC"/>
</dbReference>
<dbReference type="SUPFAM" id="SSF52833">
    <property type="entry name" value="Thioredoxin-like"/>
    <property type="match status" value="1"/>
</dbReference>
<comment type="similarity">
    <text evidence="4">Belongs to the GST superfamily.</text>
</comment>
<keyword evidence="2 7" id="KW-0808">Transferase</keyword>
<dbReference type="PANTHER" id="PTHR44051:SF9">
    <property type="entry name" value="GLUTATHIONE S-TRANSFERASE 1"/>
    <property type="match status" value="1"/>
</dbReference>
<dbReference type="InterPro" id="IPR010987">
    <property type="entry name" value="Glutathione-S-Trfase_C-like"/>
</dbReference>
<dbReference type="InterPro" id="IPR036249">
    <property type="entry name" value="Thioredoxin-like_sf"/>
</dbReference>
<dbReference type="GO" id="GO:0005737">
    <property type="term" value="C:cytoplasm"/>
    <property type="evidence" value="ECO:0007669"/>
    <property type="project" value="UniProtKB-ARBA"/>
</dbReference>
<dbReference type="Gene3D" id="1.20.1050.10">
    <property type="match status" value="1"/>
</dbReference>
<dbReference type="PROSITE" id="PS50405">
    <property type="entry name" value="GST_CTER"/>
    <property type="match status" value="1"/>
</dbReference>
<dbReference type="STRING" id="1137284.GCA_001418205_02533"/>
<dbReference type="SFLD" id="SFLDS00019">
    <property type="entry name" value="Glutathione_Transferase_(cytos"/>
    <property type="match status" value="1"/>
</dbReference>
<dbReference type="InterPro" id="IPR040079">
    <property type="entry name" value="Glutathione_S-Trfase"/>
</dbReference>
<gene>
    <name evidence="7" type="ORF">Ga0061065_10811</name>
</gene>
<feature type="domain" description="GST N-terminal" evidence="5">
    <location>
        <begin position="1"/>
        <end position="80"/>
    </location>
</feature>
<dbReference type="OrthoDB" id="9810080at2"/>
<dbReference type="InterPro" id="IPR004045">
    <property type="entry name" value="Glutathione_S-Trfase_N"/>
</dbReference>
<dbReference type="PANTHER" id="PTHR44051">
    <property type="entry name" value="GLUTATHIONE S-TRANSFERASE-RELATED"/>
    <property type="match status" value="1"/>
</dbReference>
<evidence type="ECO:0000259" key="6">
    <source>
        <dbReference type="PROSITE" id="PS50405"/>
    </source>
</evidence>
<proteinExistence type="inferred from homology"/>
<reference evidence="8" key="1">
    <citation type="submission" date="2015-08" db="EMBL/GenBank/DDBJ databases">
        <authorList>
            <person name="Varghese N."/>
        </authorList>
    </citation>
    <scope>NUCLEOTIDE SEQUENCE [LARGE SCALE GENOMIC DNA]</scope>
    <source>
        <strain evidence="8">JCM 18476</strain>
    </source>
</reference>